<dbReference type="GO" id="GO:0071555">
    <property type="term" value="P:cell wall organization"/>
    <property type="evidence" value="ECO:0007669"/>
    <property type="project" value="UniProtKB-KW"/>
</dbReference>
<accession>A0A8H2M3Y6</accession>
<dbReference type="GO" id="GO:0019350">
    <property type="term" value="P:teichoic acid biosynthetic process"/>
    <property type="evidence" value="ECO:0007669"/>
    <property type="project" value="UniProtKB-UniRule"/>
</dbReference>
<dbReference type="HAMAP" id="MF_02070">
    <property type="entry name" value="TagA_TarA"/>
    <property type="match status" value="1"/>
</dbReference>
<dbReference type="CDD" id="cd06533">
    <property type="entry name" value="Glyco_transf_WecG_TagA"/>
    <property type="match status" value="1"/>
</dbReference>
<evidence type="ECO:0000313" key="6">
    <source>
        <dbReference type="EMBL" id="VFB15721.1"/>
    </source>
</evidence>
<comment type="function">
    <text evidence="5">Catalyzes the conversion of GlcNAc-PP-undecaprenol into ManNAc-GlcNAc-PP-undecaprenol, the first committed lipid intermediate in the de novo synthesis of teichoic acid.</text>
</comment>
<dbReference type="InterPro" id="IPR004629">
    <property type="entry name" value="WecG_TagA_CpsF"/>
</dbReference>
<organism evidence="6 7">
    <name type="scientific">Urinicoccus massiliensis</name>
    <dbReference type="NCBI Taxonomy" id="1723382"/>
    <lineage>
        <taxon>Bacteria</taxon>
        <taxon>Bacillati</taxon>
        <taxon>Bacillota</taxon>
        <taxon>Tissierellia</taxon>
        <taxon>Tissierellales</taxon>
        <taxon>Peptoniphilaceae</taxon>
        <taxon>Urinicoccus</taxon>
    </lineage>
</organism>
<dbReference type="PANTHER" id="PTHR34136:SF1">
    <property type="entry name" value="UDP-N-ACETYL-D-MANNOSAMINURONIC ACID TRANSFERASE"/>
    <property type="match status" value="1"/>
</dbReference>
<evidence type="ECO:0000256" key="4">
    <source>
        <dbReference type="ARBA" id="ARBA00023316"/>
    </source>
</evidence>
<evidence type="ECO:0000256" key="1">
    <source>
        <dbReference type="ARBA" id="ARBA00022676"/>
    </source>
</evidence>
<comment type="similarity">
    <text evidence="5">Belongs to the glycosyltransferase 26 family. TagA/TarA subfamily.</text>
</comment>
<reference evidence="6 7" key="1">
    <citation type="submission" date="2019-02" db="EMBL/GenBank/DDBJ databases">
        <authorList>
            <consortium name="Pathogen Informatics"/>
        </authorList>
    </citation>
    <scope>NUCLEOTIDE SEQUENCE [LARGE SCALE GENOMIC DNA]</scope>
    <source>
        <strain evidence="6 7">3012STDY7089603</strain>
    </source>
</reference>
<dbReference type="Proteomes" id="UP000377798">
    <property type="component" value="Unassembled WGS sequence"/>
</dbReference>
<dbReference type="EMBL" id="CAACYI010000001">
    <property type="protein sequence ID" value="VFB15721.1"/>
    <property type="molecule type" value="Genomic_DNA"/>
</dbReference>
<sequence>MEVSFFGSRVQALSMDQVDAYLEEALVQGKKTRIYTPNTEIVMEAKDKAWIRDLVNSGDLRLADGIGLVIGAKMKKIPLEERVTGFDVSIHLLKLAQREGYKVYFLGAKEGIAQRAAQEVEGDYPGLVVGSHHGYYEKSSLDQDLTQDEEEIIEEIQRLQADIVFVGLGFPVQEVFIHKASQRLGRGVWIGNGGVLDILAKEQKRAPEIFIRLHLEWFYRLIKNPSRWKRQLAIPKFLIQVITKKNAVKIVREDFNENESKGN</sequence>
<dbReference type="UniPathway" id="UPA00632"/>
<keyword evidence="2 5" id="KW-0808">Transferase</keyword>
<dbReference type="Pfam" id="PF03808">
    <property type="entry name" value="Glyco_tran_WecG"/>
    <property type="match status" value="1"/>
</dbReference>
<keyword evidence="7" id="KW-1185">Reference proteome</keyword>
<name>A0A8H2M3Y6_9FIRM</name>
<evidence type="ECO:0000256" key="3">
    <source>
        <dbReference type="ARBA" id="ARBA00022944"/>
    </source>
</evidence>
<dbReference type="NCBIfam" id="TIGR00696">
    <property type="entry name" value="wecG_tagA_cpsF"/>
    <property type="match status" value="1"/>
</dbReference>
<gene>
    <name evidence="6" type="primary">tagA</name>
    <name evidence="6" type="ORF">NCTC13150_00223</name>
</gene>
<dbReference type="RefSeq" id="WP_131748124.1">
    <property type="nucleotide sequence ID" value="NZ_CAACYI010000001.1"/>
</dbReference>
<dbReference type="AlphaFoldDB" id="A0A8H2M3Y6"/>
<evidence type="ECO:0000313" key="7">
    <source>
        <dbReference type="Proteomes" id="UP000377798"/>
    </source>
</evidence>
<keyword evidence="1 5" id="KW-0328">Glycosyltransferase</keyword>
<evidence type="ECO:0000256" key="2">
    <source>
        <dbReference type="ARBA" id="ARBA00022679"/>
    </source>
</evidence>
<dbReference type="EC" id="2.4.1.187" evidence="5"/>
<comment type="pathway">
    <text evidence="5">Cell wall biogenesis; teichoic acid biosynthesis.</text>
</comment>
<keyword evidence="4 5" id="KW-0961">Cell wall biogenesis/degradation</keyword>
<proteinExistence type="inferred from homology"/>
<dbReference type="InterPro" id="IPR034714">
    <property type="entry name" value="TagA_TarA"/>
</dbReference>
<dbReference type="PANTHER" id="PTHR34136">
    <property type="match status" value="1"/>
</dbReference>
<evidence type="ECO:0000256" key="5">
    <source>
        <dbReference type="HAMAP-Rule" id="MF_02070"/>
    </source>
</evidence>
<comment type="catalytic activity">
    <reaction evidence="5">
        <text>UDP-N-acetyl-alpha-D-mannosamine + N-acetyl-alpha-D-glucosaminyl-di-trans,octa-cis-undecaprenyl diphosphate = N-acetyl-beta-D-mannosaminyl-(1-&gt;4)-N-acetyl-alpha-D-glucosaminyl di-trans,octa-cis-undecaprenyl diphosphate + UDP + H(+)</text>
        <dbReference type="Rhea" id="RHEA:16053"/>
        <dbReference type="ChEBI" id="CHEBI:15378"/>
        <dbReference type="ChEBI" id="CHEBI:58223"/>
        <dbReference type="ChEBI" id="CHEBI:62959"/>
        <dbReference type="ChEBI" id="CHEBI:68623"/>
        <dbReference type="ChEBI" id="CHEBI:132210"/>
        <dbReference type="EC" id="2.4.1.187"/>
    </reaction>
</comment>
<protein>
    <recommendedName>
        <fullName evidence="5">N-acetylglucosaminyldiphosphoundecaprenol N-acetyl-beta-D-mannosaminyltransferase</fullName>
        <ecNumber evidence="5">2.4.1.187</ecNumber>
    </recommendedName>
    <alternativeName>
        <fullName evidence="5">N-acetylmannosaminyltransferase</fullName>
    </alternativeName>
    <alternativeName>
        <fullName evidence="5">UDP-N-acetylmannosamine transferase</fullName>
    </alternativeName>
    <alternativeName>
        <fullName evidence="5">UDP-N-acetylmannosamine:N-acetylglucosaminyl pyrophosphorylundecaprenol N-acetylmannosaminyltransferase</fullName>
    </alternativeName>
</protein>
<keyword evidence="3 5" id="KW-0777">Teichoic acid biosynthesis</keyword>
<dbReference type="GO" id="GO:0047244">
    <property type="term" value="F:N-acetylglucosaminyldiphosphoundecaprenol N-acetyl-beta-D-mannosaminyltransferase activity"/>
    <property type="evidence" value="ECO:0007669"/>
    <property type="project" value="UniProtKB-UniRule"/>
</dbReference>
<comment type="caution">
    <text evidence="6">The sequence shown here is derived from an EMBL/GenBank/DDBJ whole genome shotgun (WGS) entry which is preliminary data.</text>
</comment>